<evidence type="ECO:0000313" key="18">
    <source>
        <dbReference type="Proteomes" id="UP000504629"/>
    </source>
</evidence>
<comment type="catalytic activity">
    <reaction evidence="7">
        <text>12-hexadecanoyloxy-octadecanoate + H2O = 12-hydroxyoctadecanoate + hexadecanoate + H(+)</text>
        <dbReference type="Rhea" id="RHEA:52056"/>
        <dbReference type="ChEBI" id="CHEBI:7896"/>
        <dbReference type="ChEBI" id="CHEBI:15377"/>
        <dbReference type="ChEBI" id="CHEBI:15378"/>
        <dbReference type="ChEBI" id="CHEBI:83677"/>
        <dbReference type="ChEBI" id="CHEBI:84201"/>
    </reaction>
    <physiologicalReaction direction="left-to-right" evidence="7">
        <dbReference type="Rhea" id="RHEA:52057"/>
    </physiologicalReaction>
</comment>
<evidence type="ECO:0000256" key="16">
    <source>
        <dbReference type="ARBA" id="ARBA00049428"/>
    </source>
</evidence>
<comment type="catalytic activity">
    <reaction evidence="11">
        <text>12-(9Z-octadecenoyloxy)-octadecanoate + H2O = 12-hydroxyoctadecanoate + (9Z)-octadecenoate + H(+)</text>
        <dbReference type="Rhea" id="RHEA:52060"/>
        <dbReference type="ChEBI" id="CHEBI:15377"/>
        <dbReference type="ChEBI" id="CHEBI:15378"/>
        <dbReference type="ChEBI" id="CHEBI:30823"/>
        <dbReference type="ChEBI" id="CHEBI:84201"/>
        <dbReference type="ChEBI" id="CHEBI:136302"/>
    </reaction>
    <physiologicalReaction direction="left-to-right" evidence="11">
        <dbReference type="Rhea" id="RHEA:52061"/>
    </physiologicalReaction>
</comment>
<dbReference type="GeneID" id="114250537"/>
<comment type="catalytic activity">
    <reaction evidence="16">
        <text>12-(9Z-hexadecenoyloxy)-octadecanoate + H2O = 12-hydroxyoctadecanoate + (9Z)-hexadecenoate + H(+)</text>
        <dbReference type="Rhea" id="RHEA:52072"/>
        <dbReference type="ChEBI" id="CHEBI:15377"/>
        <dbReference type="ChEBI" id="CHEBI:15378"/>
        <dbReference type="ChEBI" id="CHEBI:32372"/>
        <dbReference type="ChEBI" id="CHEBI:84201"/>
        <dbReference type="ChEBI" id="CHEBI:136312"/>
    </reaction>
    <physiologicalReaction direction="left-to-right" evidence="16">
        <dbReference type="Rhea" id="RHEA:52073"/>
    </physiologicalReaction>
</comment>
<dbReference type="Pfam" id="PF04750">
    <property type="entry name" value="Far-17a_AIG1"/>
    <property type="match status" value="1"/>
</dbReference>
<keyword evidence="6 17" id="KW-0472">Membrane</keyword>
<comment type="catalytic activity">
    <reaction evidence="1">
        <text>9-(9Z-hexadecenoyloxy)-octadecanoate + H2O = (9Z)-hexadecenoate + 9-hydroxy-octadecanoate + H(+)</text>
        <dbReference type="Rhea" id="RHEA:52068"/>
        <dbReference type="ChEBI" id="CHEBI:15377"/>
        <dbReference type="ChEBI" id="CHEBI:15378"/>
        <dbReference type="ChEBI" id="CHEBI:32372"/>
        <dbReference type="ChEBI" id="CHEBI:136286"/>
        <dbReference type="ChEBI" id="CHEBI:136309"/>
    </reaction>
    <physiologicalReaction direction="left-to-right" evidence="1">
        <dbReference type="Rhea" id="RHEA:52069"/>
    </physiologicalReaction>
</comment>
<keyword evidence="5 17" id="KW-1133">Transmembrane helix</keyword>
<gene>
    <name evidence="19" type="primary">LOC114250537</name>
</gene>
<evidence type="ECO:0000256" key="13">
    <source>
        <dbReference type="ARBA" id="ARBA00049221"/>
    </source>
</evidence>
<evidence type="ECO:0000256" key="8">
    <source>
        <dbReference type="ARBA" id="ARBA00047427"/>
    </source>
</evidence>
<comment type="subcellular location">
    <subcellularLocation>
        <location evidence="2">Endomembrane system</location>
        <topology evidence="2">Multi-pass membrane protein</topology>
    </subcellularLocation>
</comment>
<feature type="transmembrane region" description="Helical" evidence="17">
    <location>
        <begin position="170"/>
        <end position="189"/>
    </location>
</feature>
<evidence type="ECO:0000256" key="14">
    <source>
        <dbReference type="ARBA" id="ARBA00049296"/>
    </source>
</evidence>
<dbReference type="KEGG" id="bman:114250537"/>
<comment type="catalytic activity">
    <reaction evidence="12">
        <text>9-(9Z-octadecenoyloxy)-octadecanoate + H2O = 9-hydroxy-octadecanoate + (9Z)-octadecenoate + H(+)</text>
        <dbReference type="Rhea" id="RHEA:52048"/>
        <dbReference type="ChEBI" id="CHEBI:15377"/>
        <dbReference type="ChEBI" id="CHEBI:15378"/>
        <dbReference type="ChEBI" id="CHEBI:30823"/>
        <dbReference type="ChEBI" id="CHEBI:136282"/>
        <dbReference type="ChEBI" id="CHEBI:136286"/>
    </reaction>
    <physiologicalReaction direction="left-to-right" evidence="12">
        <dbReference type="Rhea" id="RHEA:52049"/>
    </physiologicalReaction>
</comment>
<comment type="catalytic activity">
    <reaction evidence="9">
        <text>9-hexadecanoyloxy-octadecanoate + H2O = 9-hydroxy-octadecanoate + hexadecanoate + H(+)</text>
        <dbReference type="Rhea" id="RHEA:52052"/>
        <dbReference type="ChEBI" id="CHEBI:7896"/>
        <dbReference type="ChEBI" id="CHEBI:15377"/>
        <dbReference type="ChEBI" id="CHEBI:15378"/>
        <dbReference type="ChEBI" id="CHEBI:83670"/>
        <dbReference type="ChEBI" id="CHEBI:136286"/>
    </reaction>
    <physiologicalReaction direction="left-to-right" evidence="9">
        <dbReference type="Rhea" id="RHEA:52053"/>
    </physiologicalReaction>
</comment>
<comment type="similarity">
    <text evidence="3">Belongs to the AIG1 family.</text>
</comment>
<keyword evidence="4 17" id="KW-0812">Transmembrane</keyword>
<feature type="transmembrane region" description="Helical" evidence="17">
    <location>
        <begin position="95"/>
        <end position="115"/>
    </location>
</feature>
<comment type="catalytic activity">
    <reaction evidence="13">
        <text>9-octadecanoyloxy-octadecanoate + H2O = 9-hydroxy-octadecanoate + octadecanoate + H(+)</text>
        <dbReference type="Rhea" id="RHEA:52096"/>
        <dbReference type="ChEBI" id="CHEBI:15377"/>
        <dbReference type="ChEBI" id="CHEBI:15378"/>
        <dbReference type="ChEBI" id="CHEBI:25629"/>
        <dbReference type="ChEBI" id="CHEBI:136286"/>
        <dbReference type="ChEBI" id="CHEBI:136373"/>
    </reaction>
    <physiologicalReaction direction="left-to-right" evidence="13">
        <dbReference type="Rhea" id="RHEA:52097"/>
    </physiologicalReaction>
</comment>
<evidence type="ECO:0000256" key="4">
    <source>
        <dbReference type="ARBA" id="ARBA00022692"/>
    </source>
</evidence>
<feature type="transmembrane region" description="Helical" evidence="17">
    <location>
        <begin position="135"/>
        <end position="158"/>
    </location>
</feature>
<evidence type="ECO:0000313" key="19">
    <source>
        <dbReference type="RefSeq" id="XP_028040248.1"/>
    </source>
</evidence>
<feature type="transmembrane region" description="Helical" evidence="17">
    <location>
        <begin position="12"/>
        <end position="33"/>
    </location>
</feature>
<accession>A0A6J2KF69</accession>
<evidence type="ECO:0000256" key="9">
    <source>
        <dbReference type="ARBA" id="ARBA00047863"/>
    </source>
</evidence>
<organism evidence="18 19">
    <name type="scientific">Bombyx mandarina</name>
    <name type="common">Wild silk moth</name>
    <name type="synonym">Wild silkworm</name>
    <dbReference type="NCBI Taxonomy" id="7092"/>
    <lineage>
        <taxon>Eukaryota</taxon>
        <taxon>Metazoa</taxon>
        <taxon>Ecdysozoa</taxon>
        <taxon>Arthropoda</taxon>
        <taxon>Hexapoda</taxon>
        <taxon>Insecta</taxon>
        <taxon>Pterygota</taxon>
        <taxon>Neoptera</taxon>
        <taxon>Endopterygota</taxon>
        <taxon>Lepidoptera</taxon>
        <taxon>Glossata</taxon>
        <taxon>Ditrysia</taxon>
        <taxon>Bombycoidea</taxon>
        <taxon>Bombycidae</taxon>
        <taxon>Bombycinae</taxon>
        <taxon>Bombyx</taxon>
    </lineage>
</organism>
<dbReference type="InterPro" id="IPR006838">
    <property type="entry name" value="ADTRP_AIG1"/>
</dbReference>
<dbReference type="RefSeq" id="XP_028040248.1">
    <property type="nucleotide sequence ID" value="XM_028184447.1"/>
</dbReference>
<evidence type="ECO:0000256" key="1">
    <source>
        <dbReference type="ARBA" id="ARBA00000923"/>
    </source>
</evidence>
<protein>
    <submittedName>
        <fullName evidence="19">Androgen-dependent TFPI-regulating protein-like</fullName>
    </submittedName>
</protein>
<evidence type="ECO:0000256" key="15">
    <source>
        <dbReference type="ARBA" id="ARBA00049322"/>
    </source>
</evidence>
<evidence type="ECO:0000256" key="12">
    <source>
        <dbReference type="ARBA" id="ARBA00048800"/>
    </source>
</evidence>
<evidence type="ECO:0000256" key="2">
    <source>
        <dbReference type="ARBA" id="ARBA00004127"/>
    </source>
</evidence>
<reference evidence="19" key="1">
    <citation type="submission" date="2025-08" db="UniProtKB">
        <authorList>
            <consortium name="RefSeq"/>
        </authorList>
    </citation>
    <scope>IDENTIFICATION</scope>
    <source>
        <tissue evidence="19">Silk gland</tissue>
    </source>
</reference>
<comment type="catalytic activity">
    <reaction evidence="8">
        <text>13-octadecanoyloxy-octadecanoate + H2O = 13-hydroxy-octadecanoate + octadecanoate + H(+)</text>
        <dbReference type="Rhea" id="RHEA:52084"/>
        <dbReference type="ChEBI" id="CHEBI:15377"/>
        <dbReference type="ChEBI" id="CHEBI:15378"/>
        <dbReference type="ChEBI" id="CHEBI:25629"/>
        <dbReference type="ChEBI" id="CHEBI:136304"/>
        <dbReference type="ChEBI" id="CHEBI:136335"/>
    </reaction>
    <physiologicalReaction direction="left-to-right" evidence="8">
        <dbReference type="Rhea" id="RHEA:52085"/>
    </physiologicalReaction>
</comment>
<dbReference type="GO" id="GO:0012505">
    <property type="term" value="C:endomembrane system"/>
    <property type="evidence" value="ECO:0007669"/>
    <property type="project" value="UniProtKB-SubCell"/>
</dbReference>
<feature type="transmembrane region" description="Helical" evidence="17">
    <location>
        <begin position="209"/>
        <end position="232"/>
    </location>
</feature>
<dbReference type="OrthoDB" id="1898221at2759"/>
<dbReference type="PANTHER" id="PTHR10989:SF16">
    <property type="entry name" value="AT02829P-RELATED"/>
    <property type="match status" value="1"/>
</dbReference>
<comment type="catalytic activity">
    <reaction evidence="10">
        <text>12-octadecanoyloxy-octadecanoate + H2O = 12-hydroxyoctadecanoate + octadecanoate + H(+)</text>
        <dbReference type="Rhea" id="RHEA:52080"/>
        <dbReference type="ChEBI" id="CHEBI:15377"/>
        <dbReference type="ChEBI" id="CHEBI:15378"/>
        <dbReference type="ChEBI" id="CHEBI:25629"/>
        <dbReference type="ChEBI" id="CHEBI:84201"/>
        <dbReference type="ChEBI" id="CHEBI:136330"/>
    </reaction>
    <physiologicalReaction direction="left-to-right" evidence="10">
        <dbReference type="Rhea" id="RHEA:52081"/>
    </physiologicalReaction>
</comment>
<name>A0A6J2KF69_BOMMA</name>
<comment type="catalytic activity">
    <reaction evidence="14">
        <text>13-(9Z-octadecenoyloxy)-octadecanoate + H2O = 13-hydroxy-octadecanoate + (9Z)-octadecenoate + H(+)</text>
        <dbReference type="Rhea" id="RHEA:52064"/>
        <dbReference type="ChEBI" id="CHEBI:15377"/>
        <dbReference type="ChEBI" id="CHEBI:15378"/>
        <dbReference type="ChEBI" id="CHEBI:30823"/>
        <dbReference type="ChEBI" id="CHEBI:136303"/>
        <dbReference type="ChEBI" id="CHEBI:136304"/>
    </reaction>
    <physiologicalReaction direction="left-to-right" evidence="14">
        <dbReference type="Rhea" id="RHEA:52065"/>
    </physiologicalReaction>
</comment>
<proteinExistence type="inferred from homology"/>
<feature type="transmembrane region" description="Helical" evidence="17">
    <location>
        <begin position="53"/>
        <end position="74"/>
    </location>
</feature>
<dbReference type="PANTHER" id="PTHR10989">
    <property type="entry name" value="ANDROGEN-INDUCED PROTEIN 1-RELATED"/>
    <property type="match status" value="1"/>
</dbReference>
<dbReference type="GO" id="GO:0016020">
    <property type="term" value="C:membrane"/>
    <property type="evidence" value="ECO:0007669"/>
    <property type="project" value="InterPro"/>
</dbReference>
<evidence type="ECO:0000256" key="7">
    <source>
        <dbReference type="ARBA" id="ARBA00047368"/>
    </source>
</evidence>
<evidence type="ECO:0000256" key="11">
    <source>
        <dbReference type="ARBA" id="ARBA00048701"/>
    </source>
</evidence>
<evidence type="ECO:0000256" key="6">
    <source>
        <dbReference type="ARBA" id="ARBA00023136"/>
    </source>
</evidence>
<evidence type="ECO:0000256" key="17">
    <source>
        <dbReference type="SAM" id="Phobius"/>
    </source>
</evidence>
<dbReference type="AlphaFoldDB" id="A0A6J2KF69"/>
<comment type="catalytic activity">
    <reaction evidence="15">
        <text>13-(9Z-hexadecenoyloxy)-octadecanoate + H2O = 13-hydroxy-octadecanoate + (9Z)-hexadecenoate + H(+)</text>
        <dbReference type="Rhea" id="RHEA:52076"/>
        <dbReference type="ChEBI" id="CHEBI:15377"/>
        <dbReference type="ChEBI" id="CHEBI:15378"/>
        <dbReference type="ChEBI" id="CHEBI:32372"/>
        <dbReference type="ChEBI" id="CHEBI:136304"/>
        <dbReference type="ChEBI" id="CHEBI:136315"/>
    </reaction>
    <physiologicalReaction direction="left-to-right" evidence="15">
        <dbReference type="Rhea" id="RHEA:52077"/>
    </physiologicalReaction>
</comment>
<sequence>MFHVSCINLVSYLRISFHFVAFVHLVVTAVVTLSIDTTVDADPRIRNYFYIRWMLLTCWFNLIMLCYLPIVIYCEWNSCGLGSGGRKCIPLLKKIADVTMTSVVAPTTFMADIVFWTTMITNPEMMAPPKLFDYLPYWCQHSLHTVSAVVVIGDLILTPRRRPRNLAPRFTIMTAFYLFYLIVLYINYLNGQIVYNAIDSLPGSKLRTISLAVYTGYVVFFYLQWMLIDLVWR</sequence>
<evidence type="ECO:0000256" key="3">
    <source>
        <dbReference type="ARBA" id="ARBA00009300"/>
    </source>
</evidence>
<dbReference type="Proteomes" id="UP000504629">
    <property type="component" value="Unplaced"/>
</dbReference>
<evidence type="ECO:0000256" key="5">
    <source>
        <dbReference type="ARBA" id="ARBA00022989"/>
    </source>
</evidence>
<evidence type="ECO:0000256" key="10">
    <source>
        <dbReference type="ARBA" id="ARBA00048680"/>
    </source>
</evidence>
<keyword evidence="18" id="KW-1185">Reference proteome</keyword>